<dbReference type="EMBL" id="BGPR01000044">
    <property type="protein sequence ID" value="GBL85676.1"/>
    <property type="molecule type" value="Genomic_DNA"/>
</dbReference>
<dbReference type="PROSITE" id="PS51155">
    <property type="entry name" value="CHIT_BIND_RR_2"/>
    <property type="match status" value="1"/>
</dbReference>
<organism evidence="4 5">
    <name type="scientific">Araneus ventricosus</name>
    <name type="common">Orbweaver spider</name>
    <name type="synonym">Epeira ventricosa</name>
    <dbReference type="NCBI Taxonomy" id="182803"/>
    <lineage>
        <taxon>Eukaryota</taxon>
        <taxon>Metazoa</taxon>
        <taxon>Ecdysozoa</taxon>
        <taxon>Arthropoda</taxon>
        <taxon>Chelicerata</taxon>
        <taxon>Arachnida</taxon>
        <taxon>Araneae</taxon>
        <taxon>Araneomorphae</taxon>
        <taxon>Entelegynae</taxon>
        <taxon>Araneoidea</taxon>
        <taxon>Araneidae</taxon>
        <taxon>Araneus</taxon>
    </lineage>
</organism>
<evidence type="ECO:0000256" key="2">
    <source>
        <dbReference type="SAM" id="MobiDB-lite"/>
    </source>
</evidence>
<sequence length="138" mass="14771">MALKVMSAVFGLALVAMAMSAPITLLANSEVDKNIDNSPRPYDFGYEFGDGQGMNQHRRESSDGAGNVKGSYSYTDPYGVYRNVEYQADANGYRAVVKSNEPGLSNQNAADVTFLVEPPPPAVVLQQNPPVEAVANAL</sequence>
<dbReference type="PANTHER" id="PTHR10380:SF235">
    <property type="entry name" value="CUTICULAR PROTEIN 73D, ISOFORM B"/>
    <property type="match status" value="1"/>
</dbReference>
<evidence type="ECO:0000313" key="5">
    <source>
        <dbReference type="Proteomes" id="UP000499080"/>
    </source>
</evidence>
<name>A0A4Y2B321_ARAVE</name>
<dbReference type="AlphaFoldDB" id="A0A4Y2B321"/>
<keyword evidence="1" id="KW-0193">Cuticle</keyword>
<evidence type="ECO:0000256" key="3">
    <source>
        <dbReference type="SAM" id="SignalP"/>
    </source>
</evidence>
<dbReference type="Pfam" id="PF00379">
    <property type="entry name" value="Chitin_bind_4"/>
    <property type="match status" value="1"/>
</dbReference>
<gene>
    <name evidence="4" type="ORF">AVEN_193133_1</name>
</gene>
<dbReference type="GO" id="GO:0062129">
    <property type="term" value="C:chitin-based extracellular matrix"/>
    <property type="evidence" value="ECO:0007669"/>
    <property type="project" value="TreeGrafter"/>
</dbReference>
<feature type="region of interest" description="Disordered" evidence="2">
    <location>
        <begin position="46"/>
        <end position="69"/>
    </location>
</feature>
<comment type="caution">
    <text evidence="4">The sequence shown here is derived from an EMBL/GenBank/DDBJ whole genome shotgun (WGS) entry which is preliminary data.</text>
</comment>
<evidence type="ECO:0008006" key="6">
    <source>
        <dbReference type="Google" id="ProtNLM"/>
    </source>
</evidence>
<dbReference type="InterPro" id="IPR000618">
    <property type="entry name" value="Insect_cuticle"/>
</dbReference>
<dbReference type="Proteomes" id="UP000499080">
    <property type="component" value="Unassembled WGS sequence"/>
</dbReference>
<dbReference type="OrthoDB" id="6515429at2759"/>
<evidence type="ECO:0000313" key="4">
    <source>
        <dbReference type="EMBL" id="GBL85676.1"/>
    </source>
</evidence>
<accession>A0A4Y2B321</accession>
<keyword evidence="3" id="KW-0732">Signal</keyword>
<dbReference type="GO" id="GO:0008010">
    <property type="term" value="F:structural constituent of chitin-based larval cuticle"/>
    <property type="evidence" value="ECO:0007669"/>
    <property type="project" value="TreeGrafter"/>
</dbReference>
<proteinExistence type="predicted"/>
<dbReference type="InterPro" id="IPR050468">
    <property type="entry name" value="Cuticle_Struct_Prot"/>
</dbReference>
<feature type="signal peptide" evidence="3">
    <location>
        <begin position="1"/>
        <end position="20"/>
    </location>
</feature>
<dbReference type="PANTHER" id="PTHR10380">
    <property type="entry name" value="CUTICLE PROTEIN"/>
    <property type="match status" value="1"/>
</dbReference>
<evidence type="ECO:0000256" key="1">
    <source>
        <dbReference type="PROSITE-ProRule" id="PRU00497"/>
    </source>
</evidence>
<feature type="chain" id="PRO_5021212465" description="Cuticle protein 16.8" evidence="3">
    <location>
        <begin position="21"/>
        <end position="138"/>
    </location>
</feature>
<protein>
    <recommendedName>
        <fullName evidence="6">Cuticle protein 16.8</fullName>
    </recommendedName>
</protein>
<keyword evidence="5" id="KW-1185">Reference proteome</keyword>
<reference evidence="4 5" key="1">
    <citation type="journal article" date="2019" name="Sci. Rep.">
        <title>Orb-weaving spider Araneus ventricosus genome elucidates the spidroin gene catalogue.</title>
        <authorList>
            <person name="Kono N."/>
            <person name="Nakamura H."/>
            <person name="Ohtoshi R."/>
            <person name="Moran D.A.P."/>
            <person name="Shinohara A."/>
            <person name="Yoshida Y."/>
            <person name="Fujiwara M."/>
            <person name="Mori M."/>
            <person name="Tomita M."/>
            <person name="Arakawa K."/>
        </authorList>
    </citation>
    <scope>NUCLEOTIDE SEQUENCE [LARGE SCALE GENOMIC DNA]</scope>
</reference>
<dbReference type="PRINTS" id="PR00947">
    <property type="entry name" value="CUTICLE"/>
</dbReference>